<comment type="caution">
    <text evidence="1">The sequence shown here is derived from an EMBL/GenBank/DDBJ whole genome shotgun (WGS) entry which is preliminary data.</text>
</comment>
<accession>X0TCK5</accession>
<gene>
    <name evidence="1" type="ORF">S01H1_24112</name>
</gene>
<protein>
    <submittedName>
        <fullName evidence="1">Uncharacterized protein</fullName>
    </submittedName>
</protein>
<proteinExistence type="predicted"/>
<name>X0TCK5_9ZZZZ</name>
<dbReference type="EMBL" id="BARS01014191">
    <property type="protein sequence ID" value="GAF90939.1"/>
    <property type="molecule type" value="Genomic_DNA"/>
</dbReference>
<organism evidence="1">
    <name type="scientific">marine sediment metagenome</name>
    <dbReference type="NCBI Taxonomy" id="412755"/>
    <lineage>
        <taxon>unclassified sequences</taxon>
        <taxon>metagenomes</taxon>
        <taxon>ecological metagenomes</taxon>
    </lineage>
</organism>
<sequence>IILDAAGRELGNAVHVQAPVGRKSEIWHPQ</sequence>
<reference evidence="1" key="1">
    <citation type="journal article" date="2014" name="Front. Microbiol.">
        <title>High frequency of phylogenetically diverse reductive dehalogenase-homologous genes in deep subseafloor sedimentary metagenomes.</title>
        <authorList>
            <person name="Kawai M."/>
            <person name="Futagami T."/>
            <person name="Toyoda A."/>
            <person name="Takaki Y."/>
            <person name="Nishi S."/>
            <person name="Hori S."/>
            <person name="Arai W."/>
            <person name="Tsubouchi T."/>
            <person name="Morono Y."/>
            <person name="Uchiyama I."/>
            <person name="Ito T."/>
            <person name="Fujiyama A."/>
            <person name="Inagaki F."/>
            <person name="Takami H."/>
        </authorList>
    </citation>
    <scope>NUCLEOTIDE SEQUENCE</scope>
    <source>
        <strain evidence="1">Expedition CK06-06</strain>
    </source>
</reference>
<evidence type="ECO:0000313" key="1">
    <source>
        <dbReference type="EMBL" id="GAF90939.1"/>
    </source>
</evidence>
<feature type="non-terminal residue" evidence="1">
    <location>
        <position position="1"/>
    </location>
</feature>
<dbReference type="AlphaFoldDB" id="X0TCK5"/>